<comment type="caution">
    <text evidence="1">The sequence shown here is derived from an EMBL/GenBank/DDBJ whole genome shotgun (WGS) entry which is preliminary data.</text>
</comment>
<organism evidence="1 2">
    <name type="scientific">Auriscalpium vulgare</name>
    <dbReference type="NCBI Taxonomy" id="40419"/>
    <lineage>
        <taxon>Eukaryota</taxon>
        <taxon>Fungi</taxon>
        <taxon>Dikarya</taxon>
        <taxon>Basidiomycota</taxon>
        <taxon>Agaricomycotina</taxon>
        <taxon>Agaricomycetes</taxon>
        <taxon>Russulales</taxon>
        <taxon>Auriscalpiaceae</taxon>
        <taxon>Auriscalpium</taxon>
    </lineage>
</organism>
<gene>
    <name evidence="1" type="ORF">FA95DRAFT_16726</name>
</gene>
<accession>A0ACB8SDZ8</accession>
<evidence type="ECO:0000313" key="1">
    <source>
        <dbReference type="EMBL" id="KAI0053926.1"/>
    </source>
</evidence>
<name>A0ACB8SDZ8_9AGAM</name>
<reference evidence="1" key="1">
    <citation type="submission" date="2021-02" db="EMBL/GenBank/DDBJ databases">
        <authorList>
            <consortium name="DOE Joint Genome Institute"/>
            <person name="Ahrendt S."/>
            <person name="Looney B.P."/>
            <person name="Miyauchi S."/>
            <person name="Morin E."/>
            <person name="Drula E."/>
            <person name="Courty P.E."/>
            <person name="Chicoki N."/>
            <person name="Fauchery L."/>
            <person name="Kohler A."/>
            <person name="Kuo A."/>
            <person name="Labutti K."/>
            <person name="Pangilinan J."/>
            <person name="Lipzen A."/>
            <person name="Riley R."/>
            <person name="Andreopoulos W."/>
            <person name="He G."/>
            <person name="Johnson J."/>
            <person name="Barry K.W."/>
            <person name="Grigoriev I.V."/>
            <person name="Nagy L."/>
            <person name="Hibbett D."/>
            <person name="Henrissat B."/>
            <person name="Matheny P.B."/>
            <person name="Labbe J."/>
            <person name="Martin F."/>
        </authorList>
    </citation>
    <scope>NUCLEOTIDE SEQUENCE</scope>
    <source>
        <strain evidence="1">FP105234-sp</strain>
    </source>
</reference>
<reference evidence="1" key="2">
    <citation type="journal article" date="2022" name="New Phytol.">
        <title>Evolutionary transition to the ectomycorrhizal habit in the genomes of a hyperdiverse lineage of mushroom-forming fungi.</title>
        <authorList>
            <person name="Looney B."/>
            <person name="Miyauchi S."/>
            <person name="Morin E."/>
            <person name="Drula E."/>
            <person name="Courty P.E."/>
            <person name="Kohler A."/>
            <person name="Kuo A."/>
            <person name="LaButti K."/>
            <person name="Pangilinan J."/>
            <person name="Lipzen A."/>
            <person name="Riley R."/>
            <person name="Andreopoulos W."/>
            <person name="He G."/>
            <person name="Johnson J."/>
            <person name="Nolan M."/>
            <person name="Tritt A."/>
            <person name="Barry K.W."/>
            <person name="Grigoriev I.V."/>
            <person name="Nagy L.G."/>
            <person name="Hibbett D."/>
            <person name="Henrissat B."/>
            <person name="Matheny P.B."/>
            <person name="Labbe J."/>
            <person name="Martin F.M."/>
        </authorList>
    </citation>
    <scope>NUCLEOTIDE SEQUENCE</scope>
    <source>
        <strain evidence="1">FP105234-sp</strain>
    </source>
</reference>
<protein>
    <submittedName>
        <fullName evidence="1">Uncharacterized protein</fullName>
    </submittedName>
</protein>
<proteinExistence type="predicted"/>
<evidence type="ECO:0000313" key="2">
    <source>
        <dbReference type="Proteomes" id="UP000814033"/>
    </source>
</evidence>
<keyword evidence="2" id="KW-1185">Reference proteome</keyword>
<dbReference type="Proteomes" id="UP000814033">
    <property type="component" value="Unassembled WGS sequence"/>
</dbReference>
<sequence length="806" mass="84435">MATSHHDPQGNLKDRIAALQQRNVTPDPSSAPSSFKSDNAPVSPPRGSLRDKIAKFERKGGVPIPRGSFGMGAPPPEVPTSIKSRELYGNRVAALGKGRPGTVSPQGRAVTSPTSTEEAIKRHVSSPSLSLFEGAELVPSDSLQPLSPHITGSSVPPSPSPSPSLSTPSRRGSAIIPSRRLSVIDIAEHYESLPTTPTRTARPLPSPVRSPEIVVVENGDVGDAVAAVDVVSHVTSEAVSPSPVNPVSEASVATPTPPTTASSEKLVKTASVAEPTVTEPAELLDSPTPDIDGALAPSPLNTTVLPPQSASPSPVASSPDTLSPSPSTPASAEPEAPKSTLALDTDMQILTGTRTTISPTESRPTPIARTMSPALSVAAPLSHFEEPSLSPAAQTARKTFTAVVHSKHSDSQPAESRSSTASRSSTIKSRPGSSSTKTSIDLAHSHTVLRSKRQFKHLSNTVVDPPASPGATDLAALLREATWMEERLADGNTTFGPPSVSDSEADQEPDFVRSPVIRSPVIQKSSSRSFPVLQTPQRATAADAARLSIVPPSFSSTPTLQLTAPATQLTSTSTPTLQVHAPASSAEDDIPPTPPPKSARTRRYFSLRSLRAPSAYPRHSVSSEMSSDDSAPVATPPSPSSTFDLGSSGLRSSETGSVRSGWSSRSGSGKSESLKLSPRRGVARAASFAERLLNRSSKTRSIAEDDIIPEMPPTLPSPIPETPHSVLSLSTSSSSIGSPDNTISFDRDIFDAFPSVPQQVPSRPPTPHAPVHRGQVLRARHVRTRPQLAQAGQRRRRCVAEVAVGQ</sequence>
<dbReference type="EMBL" id="MU275838">
    <property type="protein sequence ID" value="KAI0053926.1"/>
    <property type="molecule type" value="Genomic_DNA"/>
</dbReference>